<feature type="transmembrane region" description="Helical" evidence="2">
    <location>
        <begin position="81"/>
        <end position="100"/>
    </location>
</feature>
<dbReference type="InterPro" id="IPR025291">
    <property type="entry name" value="DUF4153"/>
</dbReference>
<feature type="transmembrane region" description="Helical" evidence="2">
    <location>
        <begin position="361"/>
        <end position="385"/>
    </location>
</feature>
<feature type="transmembrane region" description="Helical" evidence="2">
    <location>
        <begin position="112"/>
        <end position="133"/>
    </location>
</feature>
<dbReference type="Proteomes" id="UP001596116">
    <property type="component" value="Unassembled WGS sequence"/>
</dbReference>
<accession>A0ABW1KVJ8</accession>
<dbReference type="EMBL" id="JBHPON010000002">
    <property type="protein sequence ID" value="MFC6036110.1"/>
    <property type="molecule type" value="Genomic_DNA"/>
</dbReference>
<keyword evidence="2" id="KW-1133">Transmembrane helix</keyword>
<feature type="transmembrane region" description="Helical" evidence="2">
    <location>
        <begin position="261"/>
        <end position="279"/>
    </location>
</feature>
<evidence type="ECO:0000313" key="3">
    <source>
        <dbReference type="EMBL" id="MFC6036110.1"/>
    </source>
</evidence>
<protein>
    <submittedName>
        <fullName evidence="3">DUF4153 domain-containing protein</fullName>
    </submittedName>
</protein>
<feature type="compositionally biased region" description="Acidic residues" evidence="1">
    <location>
        <begin position="479"/>
        <end position="489"/>
    </location>
</feature>
<feature type="transmembrane region" description="Helical" evidence="2">
    <location>
        <begin position="51"/>
        <end position="69"/>
    </location>
</feature>
<evidence type="ECO:0000256" key="1">
    <source>
        <dbReference type="SAM" id="MobiDB-lite"/>
    </source>
</evidence>
<organism evidence="3 4">
    <name type="scientific">Hyphococcus aureus</name>
    <dbReference type="NCBI Taxonomy" id="2666033"/>
    <lineage>
        <taxon>Bacteria</taxon>
        <taxon>Pseudomonadati</taxon>
        <taxon>Pseudomonadota</taxon>
        <taxon>Alphaproteobacteria</taxon>
        <taxon>Parvularculales</taxon>
        <taxon>Parvularculaceae</taxon>
        <taxon>Hyphococcus</taxon>
    </lineage>
</organism>
<name>A0ABW1KVJ8_9PROT</name>
<feature type="region of interest" description="Disordered" evidence="1">
    <location>
        <begin position="461"/>
        <end position="489"/>
    </location>
</feature>
<feature type="transmembrane region" description="Helical" evidence="2">
    <location>
        <begin position="193"/>
        <end position="210"/>
    </location>
</feature>
<keyword evidence="2" id="KW-0472">Membrane</keyword>
<dbReference type="RefSeq" id="WP_379882661.1">
    <property type="nucleotide sequence ID" value="NZ_JBHPON010000002.1"/>
</dbReference>
<evidence type="ECO:0000313" key="4">
    <source>
        <dbReference type="Proteomes" id="UP001596116"/>
    </source>
</evidence>
<keyword evidence="4" id="KW-1185">Reference proteome</keyword>
<feature type="transmembrane region" description="Helical" evidence="2">
    <location>
        <begin position="291"/>
        <end position="315"/>
    </location>
</feature>
<dbReference type="Pfam" id="PF13687">
    <property type="entry name" value="DUF4153"/>
    <property type="match status" value="1"/>
</dbReference>
<feature type="transmembrane region" description="Helical" evidence="2">
    <location>
        <begin position="327"/>
        <end position="349"/>
    </location>
</feature>
<evidence type="ECO:0000256" key="2">
    <source>
        <dbReference type="SAM" id="Phobius"/>
    </source>
</evidence>
<feature type="transmembrane region" description="Helical" evidence="2">
    <location>
        <begin position="20"/>
        <end position="39"/>
    </location>
</feature>
<comment type="caution">
    <text evidence="3">The sequence shown here is derived from an EMBL/GenBank/DDBJ whole genome shotgun (WGS) entry which is preliminary data.</text>
</comment>
<proteinExistence type="predicted"/>
<gene>
    <name evidence="3" type="ORF">ACFMB1_11185</name>
</gene>
<feature type="transmembrane region" description="Helical" evidence="2">
    <location>
        <begin position="222"/>
        <end position="255"/>
    </location>
</feature>
<feature type="transmembrane region" description="Helical" evidence="2">
    <location>
        <begin position="145"/>
        <end position="173"/>
    </location>
</feature>
<reference evidence="3 4" key="1">
    <citation type="submission" date="2024-09" db="EMBL/GenBank/DDBJ databases">
        <authorList>
            <person name="Zhang Z.-H."/>
        </authorList>
    </citation>
    <scope>NUCLEOTIDE SEQUENCE [LARGE SCALE GENOMIC DNA]</scope>
    <source>
        <strain evidence="3 4">HHTR114</strain>
    </source>
</reference>
<sequence>MSGNRANDQAFSPETSGKGLALPGLVIGLLTGLAVYAIVEYWIDGRDDNPLALSVLFFTVTASAAYLLLAESGRFLRPLIGALTIAAILFGPDYFIFSAVGGDETHLTPFPAVFWMATRGLAAYLLVTLVKAAHESGAPPAYSPVFFHGVTIPLIAGGAKLFAALALILLFAWARLLKELDVTFFNKLFQEPWFILPFLGGIGGLSIALMRGLQSLLGALRFVLLLLARILMIITALFTLTLLIVFAVNGIGLVFDRPYPSAWMMGLALLGMLIFNGVYQNGEGGPPPLWLRLPTLITLIGFPVYAGLAFYAFYLRIDAYGLTPPRIAGIAINGLIAAYSIVCLAGLLTEVNWRGKKWMPLVGPLNTAMAGLWIAVLVLLASPFINPWAMSANSQYALLAKERIAAEDFDFGYLRFSLGKDGERMLDKLMTLEAHPQAMEIRNGVERARSADSYWTYKNPINPAGPEVLPFNPEGAETGPDDPDSASNP</sequence>
<keyword evidence="2" id="KW-0812">Transmembrane</keyword>